<feature type="compositionally biased region" description="Basic and acidic residues" evidence="1">
    <location>
        <begin position="77"/>
        <end position="88"/>
    </location>
</feature>
<comment type="caution">
    <text evidence="2">The sequence shown here is derived from an EMBL/GenBank/DDBJ whole genome shotgun (WGS) entry which is preliminary data.</text>
</comment>
<reference evidence="2 3" key="1">
    <citation type="submission" date="2016-02" db="EMBL/GenBank/DDBJ databases">
        <title>Genome analysis of coral dinoflagellate symbionts highlights evolutionary adaptations to a symbiotic lifestyle.</title>
        <authorList>
            <person name="Aranda M."/>
            <person name="Li Y."/>
            <person name="Liew Y.J."/>
            <person name="Baumgarten S."/>
            <person name="Simakov O."/>
            <person name="Wilson M."/>
            <person name="Piel J."/>
            <person name="Ashoor H."/>
            <person name="Bougouffa S."/>
            <person name="Bajic V.B."/>
            <person name="Ryu T."/>
            <person name="Ravasi T."/>
            <person name="Bayer T."/>
            <person name="Micklem G."/>
            <person name="Kim H."/>
            <person name="Bhak J."/>
            <person name="Lajeunesse T.C."/>
            <person name="Voolstra C.R."/>
        </authorList>
    </citation>
    <scope>NUCLEOTIDE SEQUENCE [LARGE SCALE GENOMIC DNA]</scope>
    <source>
        <strain evidence="2 3">CCMP2467</strain>
    </source>
</reference>
<feature type="compositionally biased region" description="Basic and acidic residues" evidence="1">
    <location>
        <begin position="35"/>
        <end position="53"/>
    </location>
</feature>
<feature type="region of interest" description="Disordered" evidence="1">
    <location>
        <begin position="28"/>
        <end position="88"/>
    </location>
</feature>
<accession>A0A1Q9DQY9</accession>
<gene>
    <name evidence="2" type="ORF">AK812_SmicGene20065</name>
</gene>
<organism evidence="2 3">
    <name type="scientific">Symbiodinium microadriaticum</name>
    <name type="common">Dinoflagellate</name>
    <name type="synonym">Zooxanthella microadriatica</name>
    <dbReference type="NCBI Taxonomy" id="2951"/>
    <lineage>
        <taxon>Eukaryota</taxon>
        <taxon>Sar</taxon>
        <taxon>Alveolata</taxon>
        <taxon>Dinophyceae</taxon>
        <taxon>Suessiales</taxon>
        <taxon>Symbiodiniaceae</taxon>
        <taxon>Symbiodinium</taxon>
    </lineage>
</organism>
<dbReference type="OrthoDB" id="441195at2759"/>
<keyword evidence="3" id="KW-1185">Reference proteome</keyword>
<evidence type="ECO:0000313" key="3">
    <source>
        <dbReference type="Proteomes" id="UP000186817"/>
    </source>
</evidence>
<proteinExistence type="predicted"/>
<protein>
    <submittedName>
        <fullName evidence="2">Uncharacterized protein</fullName>
    </submittedName>
</protein>
<dbReference type="EMBL" id="LSRX01000428">
    <property type="protein sequence ID" value="OLP97558.1"/>
    <property type="molecule type" value="Genomic_DNA"/>
</dbReference>
<evidence type="ECO:0000256" key="1">
    <source>
        <dbReference type="SAM" id="MobiDB-lite"/>
    </source>
</evidence>
<sequence>MTIAGTRSGNALAILHLQEMFAEHLKPGGSAAARMARERAERAERGERLEPAEPKPLPNQKLAPKSACDRAAGTSKMNKDNKLQKGKEKPEWEKVLQLFVGSEQLVVRAMLSIDFTLTHFYISGPGPRCTEPIRSGLVWVCSDLPKDLEITDVYDDLRPDELESHQPMDEDRPILRFQTDVESREAEVELQRWQEGRYVIVRFLDTHFAEEQVNVDVGMIGLVGHFGRCGRHQGIAGLTDDVSFDVPIALAFSAARRGVGPCPPVAADVLFGRLGRFLEHDFHQTTMYNSRFHCSVTGFDLCEDTSLGKVTDASVQVTFTGGKHLNVLAWQSCLDHLTQSGRARAILEEEALLQLVSDLVHSILVGVRPGCDIQVNDLVGVSNSSHKEAVKNPSARSLTFMVRHVNPSSACPNLEEDDDMDASGVASASFLVSSRDWKGKRQAENLWKVTKQLNDEDAAWQQTTARPSVVITTAGLLTEVRRGVHCDVNEAAASSMCL</sequence>
<dbReference type="AlphaFoldDB" id="A0A1Q9DQY9"/>
<dbReference type="Proteomes" id="UP000186817">
    <property type="component" value="Unassembled WGS sequence"/>
</dbReference>
<name>A0A1Q9DQY9_SYMMI</name>
<evidence type="ECO:0000313" key="2">
    <source>
        <dbReference type="EMBL" id="OLP97558.1"/>
    </source>
</evidence>